<gene>
    <name evidence="9" type="ORF">JXQ802_LOCUS23498</name>
    <name evidence="8" type="ORF">PYM288_LOCUS16496</name>
</gene>
<dbReference type="InterPro" id="IPR036282">
    <property type="entry name" value="Glutathione-S-Trfase_C_sf"/>
</dbReference>
<dbReference type="EMBL" id="CAJNOL010000740">
    <property type="protein sequence ID" value="CAF1183836.1"/>
    <property type="molecule type" value="Genomic_DNA"/>
</dbReference>
<evidence type="ECO:0000256" key="1">
    <source>
        <dbReference type="ARBA" id="ARBA00003701"/>
    </source>
</evidence>
<organism evidence="8 10">
    <name type="scientific">Rotaria sordida</name>
    <dbReference type="NCBI Taxonomy" id="392033"/>
    <lineage>
        <taxon>Eukaryota</taxon>
        <taxon>Metazoa</taxon>
        <taxon>Spiralia</taxon>
        <taxon>Gnathifera</taxon>
        <taxon>Rotifera</taxon>
        <taxon>Eurotatoria</taxon>
        <taxon>Bdelloidea</taxon>
        <taxon>Philodinida</taxon>
        <taxon>Philodinidae</taxon>
        <taxon>Rotaria</taxon>
    </lineage>
</organism>
<comment type="similarity">
    <text evidence="2">Belongs to the GST superfamily. Mu family.</text>
</comment>
<dbReference type="Proteomes" id="UP000663870">
    <property type="component" value="Unassembled WGS sequence"/>
</dbReference>
<name>A0A814JHI7_9BILA</name>
<dbReference type="InterPro" id="IPR003081">
    <property type="entry name" value="GST_mu"/>
</dbReference>
<dbReference type="PRINTS" id="PR01267">
    <property type="entry name" value="GSTRNSFRASEM"/>
</dbReference>
<comment type="function">
    <text evidence="1">Conjugation of reduced glutathione to a wide number of exogenous and endogenous hydrophobic electrophiles.</text>
</comment>
<evidence type="ECO:0000313" key="10">
    <source>
        <dbReference type="Proteomes" id="UP000663854"/>
    </source>
</evidence>
<evidence type="ECO:0000313" key="9">
    <source>
        <dbReference type="EMBL" id="CAF1183836.1"/>
    </source>
</evidence>
<dbReference type="SFLD" id="SFLDG00363">
    <property type="entry name" value="AMPS_(cytGST):_Alpha-__Mu-__Pi"/>
    <property type="match status" value="1"/>
</dbReference>
<dbReference type="SUPFAM" id="SSF52833">
    <property type="entry name" value="Thioredoxin-like"/>
    <property type="match status" value="1"/>
</dbReference>
<protein>
    <recommendedName>
        <fullName evidence="3">glutathione transferase</fullName>
        <ecNumber evidence="3">2.5.1.18</ecNumber>
    </recommendedName>
</protein>
<dbReference type="SUPFAM" id="SSF47616">
    <property type="entry name" value="GST C-terminal domain-like"/>
    <property type="match status" value="1"/>
</dbReference>
<dbReference type="Proteomes" id="UP000663854">
    <property type="component" value="Unassembled WGS sequence"/>
</dbReference>
<dbReference type="EC" id="2.5.1.18" evidence="3"/>
<sequence>MAESNADKNKTVLGYWAIRAIAEPIRLILHYTKTPFTNKTYEVGDGPQYSRDQWLSEKFKLGLDFPNLPYLIDGEFQMTQSRAILYYLGRKHNLMGTTPQEEALVMMLCEEAHDVRAKFRALCNKPNGGSGAEKKEFLETVLGVFFKQLDALLSKQNRKFAVSDQPTVADFLLYEYIDYCLSFDDEHKLLEQYPNVQRLLQQIQELPELKEYIATTHAQVPINIKSAKFGATVIKQK</sequence>
<dbReference type="InterPro" id="IPR040079">
    <property type="entry name" value="Glutathione_S-Trfase"/>
</dbReference>
<dbReference type="InterPro" id="IPR036249">
    <property type="entry name" value="Thioredoxin-like_sf"/>
</dbReference>
<dbReference type="SFLD" id="SFLDG01205">
    <property type="entry name" value="AMPS.1"/>
    <property type="match status" value="1"/>
</dbReference>
<dbReference type="InterPro" id="IPR050213">
    <property type="entry name" value="GST_superfamily"/>
</dbReference>
<dbReference type="Pfam" id="PF14497">
    <property type="entry name" value="GST_C_3"/>
    <property type="match status" value="1"/>
</dbReference>
<accession>A0A814JHI7</accession>
<keyword evidence="4" id="KW-0808">Transferase</keyword>
<dbReference type="SFLD" id="SFLDS00019">
    <property type="entry name" value="Glutathione_Transferase_(cytos"/>
    <property type="match status" value="1"/>
</dbReference>
<comment type="caution">
    <text evidence="8">The sequence shown here is derived from an EMBL/GenBank/DDBJ whole genome shotgun (WGS) entry which is preliminary data.</text>
</comment>
<dbReference type="InterPro" id="IPR010987">
    <property type="entry name" value="Glutathione-S-Trfase_C-like"/>
</dbReference>
<comment type="catalytic activity">
    <reaction evidence="5">
        <text>RX + glutathione = an S-substituted glutathione + a halide anion + H(+)</text>
        <dbReference type="Rhea" id="RHEA:16437"/>
        <dbReference type="ChEBI" id="CHEBI:15378"/>
        <dbReference type="ChEBI" id="CHEBI:16042"/>
        <dbReference type="ChEBI" id="CHEBI:17792"/>
        <dbReference type="ChEBI" id="CHEBI:57925"/>
        <dbReference type="ChEBI" id="CHEBI:90779"/>
        <dbReference type="EC" id="2.5.1.18"/>
    </reaction>
</comment>
<dbReference type="Pfam" id="PF02798">
    <property type="entry name" value="GST_N"/>
    <property type="match status" value="1"/>
</dbReference>
<dbReference type="PROSITE" id="PS50405">
    <property type="entry name" value="GST_CTER"/>
    <property type="match status" value="1"/>
</dbReference>
<reference evidence="8" key="1">
    <citation type="submission" date="2021-02" db="EMBL/GenBank/DDBJ databases">
        <authorList>
            <person name="Nowell W R."/>
        </authorList>
    </citation>
    <scope>NUCLEOTIDE SEQUENCE</scope>
</reference>
<evidence type="ECO:0000256" key="4">
    <source>
        <dbReference type="ARBA" id="ARBA00022679"/>
    </source>
</evidence>
<dbReference type="GO" id="GO:0006749">
    <property type="term" value="P:glutathione metabolic process"/>
    <property type="evidence" value="ECO:0007669"/>
    <property type="project" value="TreeGrafter"/>
</dbReference>
<dbReference type="PROSITE" id="PS50404">
    <property type="entry name" value="GST_NTER"/>
    <property type="match status" value="1"/>
</dbReference>
<evidence type="ECO:0000259" key="6">
    <source>
        <dbReference type="PROSITE" id="PS50404"/>
    </source>
</evidence>
<evidence type="ECO:0000256" key="2">
    <source>
        <dbReference type="ARBA" id="ARBA00005861"/>
    </source>
</evidence>
<evidence type="ECO:0000256" key="5">
    <source>
        <dbReference type="ARBA" id="ARBA00047960"/>
    </source>
</evidence>
<dbReference type="CDD" id="cd03192">
    <property type="entry name" value="GST_C_Sigma_like"/>
    <property type="match status" value="1"/>
</dbReference>
<keyword evidence="11" id="KW-1185">Reference proteome</keyword>
<evidence type="ECO:0000256" key="3">
    <source>
        <dbReference type="ARBA" id="ARBA00012452"/>
    </source>
</evidence>
<feature type="domain" description="GST C-terminal" evidence="7">
    <location>
        <begin position="98"/>
        <end position="222"/>
    </location>
</feature>
<feature type="domain" description="GST N-terminal" evidence="6">
    <location>
        <begin position="9"/>
        <end position="96"/>
    </location>
</feature>
<dbReference type="PANTHER" id="PTHR11571">
    <property type="entry name" value="GLUTATHIONE S-TRANSFERASE"/>
    <property type="match status" value="1"/>
</dbReference>
<dbReference type="PANTHER" id="PTHR11571:SF222">
    <property type="entry name" value="GLUTATHIONE TRANSFERASE"/>
    <property type="match status" value="1"/>
</dbReference>
<evidence type="ECO:0000259" key="7">
    <source>
        <dbReference type="PROSITE" id="PS50405"/>
    </source>
</evidence>
<dbReference type="CDD" id="cd03075">
    <property type="entry name" value="GST_N_Mu"/>
    <property type="match status" value="1"/>
</dbReference>
<dbReference type="AlphaFoldDB" id="A0A814JHI7"/>
<dbReference type="InterPro" id="IPR004045">
    <property type="entry name" value="Glutathione_S-Trfase_N"/>
</dbReference>
<dbReference type="EMBL" id="CAJNOH010000431">
    <property type="protein sequence ID" value="CAF1038126.1"/>
    <property type="molecule type" value="Genomic_DNA"/>
</dbReference>
<dbReference type="GO" id="GO:0004364">
    <property type="term" value="F:glutathione transferase activity"/>
    <property type="evidence" value="ECO:0007669"/>
    <property type="project" value="UniProtKB-EC"/>
</dbReference>
<proteinExistence type="inferred from homology"/>
<dbReference type="Gene3D" id="1.20.1050.130">
    <property type="match status" value="1"/>
</dbReference>
<dbReference type="InterPro" id="IPR004046">
    <property type="entry name" value="GST_C"/>
</dbReference>
<evidence type="ECO:0000313" key="8">
    <source>
        <dbReference type="EMBL" id="CAF1038126.1"/>
    </source>
</evidence>
<evidence type="ECO:0000313" key="11">
    <source>
        <dbReference type="Proteomes" id="UP000663870"/>
    </source>
</evidence>